<dbReference type="PANTHER" id="PTHR44329">
    <property type="entry name" value="SERINE/THREONINE-PROTEIN KINASE TNNI3K-RELATED"/>
    <property type="match status" value="1"/>
</dbReference>
<feature type="domain" description="Protein kinase" evidence="5">
    <location>
        <begin position="580"/>
        <end position="851"/>
    </location>
</feature>
<name>A0A2N1MNL9_9GLOM</name>
<evidence type="ECO:0000313" key="6">
    <source>
        <dbReference type="EMBL" id="PKK63240.1"/>
    </source>
</evidence>
<evidence type="ECO:0000259" key="5">
    <source>
        <dbReference type="PROSITE" id="PS50011"/>
    </source>
</evidence>
<dbReference type="GO" id="GO:0004674">
    <property type="term" value="F:protein serine/threonine kinase activity"/>
    <property type="evidence" value="ECO:0007669"/>
    <property type="project" value="TreeGrafter"/>
</dbReference>
<reference evidence="6 7" key="1">
    <citation type="submission" date="2016-04" db="EMBL/GenBank/DDBJ databases">
        <title>Genome analyses suggest a sexual origin of heterokaryosis in a supposedly ancient asexual fungus.</title>
        <authorList>
            <person name="Ropars J."/>
            <person name="Sedzielewska K."/>
            <person name="Noel J."/>
            <person name="Charron P."/>
            <person name="Farinelli L."/>
            <person name="Marton T."/>
            <person name="Kruger M."/>
            <person name="Pelin A."/>
            <person name="Brachmann A."/>
            <person name="Corradi N."/>
        </authorList>
    </citation>
    <scope>NUCLEOTIDE SEQUENCE [LARGE SCALE GENOMIC DNA]</scope>
    <source>
        <strain evidence="6 7">C2</strain>
    </source>
</reference>
<comment type="caution">
    <text evidence="6">The sequence shown here is derived from an EMBL/GenBank/DDBJ whole genome shotgun (WGS) entry which is preliminary data.</text>
</comment>
<evidence type="ECO:0000256" key="2">
    <source>
        <dbReference type="ARBA" id="ARBA00022741"/>
    </source>
</evidence>
<organism evidence="6 7">
    <name type="scientific">Rhizophagus irregularis</name>
    <dbReference type="NCBI Taxonomy" id="588596"/>
    <lineage>
        <taxon>Eukaryota</taxon>
        <taxon>Fungi</taxon>
        <taxon>Fungi incertae sedis</taxon>
        <taxon>Mucoromycota</taxon>
        <taxon>Glomeromycotina</taxon>
        <taxon>Glomeromycetes</taxon>
        <taxon>Glomerales</taxon>
        <taxon>Glomeraceae</taxon>
        <taxon>Rhizophagus</taxon>
    </lineage>
</organism>
<keyword evidence="4" id="KW-0067">ATP-binding</keyword>
<dbReference type="EMBL" id="LLXL01001696">
    <property type="protein sequence ID" value="PKK63240.1"/>
    <property type="molecule type" value="Genomic_DNA"/>
</dbReference>
<dbReference type="VEuPathDB" id="FungiDB:FUN_000924"/>
<dbReference type="Proteomes" id="UP000233469">
    <property type="component" value="Unassembled WGS sequence"/>
</dbReference>
<dbReference type="PANTHER" id="PTHR44329:SF288">
    <property type="entry name" value="MITOGEN-ACTIVATED PROTEIN KINASE KINASE KINASE 20"/>
    <property type="match status" value="1"/>
</dbReference>
<dbReference type="VEuPathDB" id="FungiDB:RhiirA1_453930"/>
<evidence type="ECO:0000313" key="7">
    <source>
        <dbReference type="Proteomes" id="UP000233469"/>
    </source>
</evidence>
<feature type="domain" description="Protein kinase" evidence="5">
    <location>
        <begin position="123"/>
        <end position="384"/>
    </location>
</feature>
<dbReference type="InterPro" id="IPR001245">
    <property type="entry name" value="Ser-Thr/Tyr_kinase_cat_dom"/>
</dbReference>
<evidence type="ECO:0000256" key="1">
    <source>
        <dbReference type="ARBA" id="ARBA00022679"/>
    </source>
</evidence>
<dbReference type="InterPro" id="IPR000719">
    <property type="entry name" value="Prot_kinase_dom"/>
</dbReference>
<evidence type="ECO:0000256" key="3">
    <source>
        <dbReference type="ARBA" id="ARBA00022777"/>
    </source>
</evidence>
<dbReference type="AlphaFoldDB" id="A0A2N1MNL9"/>
<keyword evidence="3 6" id="KW-0418">Kinase</keyword>
<sequence length="936" mass="108875">MEILNKISKEKPRNLWKKVDFNKYHKHVAISSIGSSTKSEEIDDRIIYMEEIEKRKEVYGICGECNEPGTGENWCQSCNSKRFKENFKNWTSGNKDIDELIQHSQLNSLHHFNCLEWIPFEKFQNVTYITRGGFGKIYSGEWPEGFIDYWDIENQKWYRRTDLKAALKSLDNSSEISTDFINEIKSHLQIYFLGIIFCYGLTQDPNTKDYMMVLKYCKKGNLRNNYDDNIKLHKLLLITNGLLSIHNAEKVHKDFHSGNILDAMFISDLGMCQPANNKEKSDKKGVYGVLPYMAPEVLRGYQYTKAADIYSFGIIMNEYLSEEIPFNDIPHDHILAVKICKGLRPKISEDIPKFLVDLIMKCWDAKAENRPSAKELYQILKKYWKTNEIRSQMREYDDKIREKKLKNRSNDNKSESIKTHPQAIYTSRLLSFKNLPEPVNSSDLSSFQVNSDDVPSISANLISECYDYNLDDESLNYSRFFPFHVTVSSINSAIKSEEIDDSVIYMDDIEKRKKVYGICGECNEPGTGEYWCQSCNAKRFEENFENWTSGNKNIDELIQHSQLNAVEHTKCLEWIPYEKFQNVTYITGGGFGKIYSAEWPEGHIHYWDIENQKWIRITNYKVALKSLDNSSEISTDFLNEIKSYLQIYIMGIVYYYGITQDPNTKDYMMILDYCENGNLRNFYLNNSGDNIKLYKLSKIANGLLNIHNAEKVHKDFHSGNILRGGAMYISDLGMCQPANNKEKSDKKEGVYGVLPYMTPEVLRGYQYTKASDIYSFGIIMNEYLSEEIPFNDIPHDHILAVKVCKGLRPKISEHIPKFLVDLIMKCWDAKVENRPSAKELYQILAKWHEEYMKFNGEIYSQMWEYNNKIREKKLKNRSNENKSESIKTHPQAIYTSRLLSFKNLPEPVNSSDLSSFQVNSDDVPSVSTNLISDCKI</sequence>
<dbReference type="SUPFAM" id="SSF56112">
    <property type="entry name" value="Protein kinase-like (PK-like)"/>
    <property type="match status" value="2"/>
</dbReference>
<keyword evidence="2" id="KW-0547">Nucleotide-binding</keyword>
<proteinExistence type="predicted"/>
<gene>
    <name evidence="6" type="ORF">RhiirC2_789190</name>
</gene>
<dbReference type="VEuPathDB" id="FungiDB:FUN_001012"/>
<dbReference type="Gene3D" id="1.10.510.10">
    <property type="entry name" value="Transferase(Phosphotransferase) domain 1"/>
    <property type="match status" value="2"/>
</dbReference>
<dbReference type="InterPro" id="IPR051681">
    <property type="entry name" value="Ser/Thr_Kinases-Pseudokinases"/>
</dbReference>
<accession>A0A2N1MNL9</accession>
<dbReference type="PROSITE" id="PS50011">
    <property type="entry name" value="PROTEIN_KINASE_DOM"/>
    <property type="match status" value="2"/>
</dbReference>
<dbReference type="Pfam" id="PF07714">
    <property type="entry name" value="PK_Tyr_Ser-Thr"/>
    <property type="match status" value="2"/>
</dbReference>
<keyword evidence="1" id="KW-0808">Transferase</keyword>
<reference evidence="6 7" key="2">
    <citation type="submission" date="2017-10" db="EMBL/GenBank/DDBJ databases">
        <title>Extensive intraspecific genome diversity in a model arbuscular mycorrhizal fungus.</title>
        <authorList>
            <person name="Chen E.C.H."/>
            <person name="Morin E."/>
            <person name="Baudet D."/>
            <person name="Noel J."/>
            <person name="Ndikumana S."/>
            <person name="Charron P."/>
            <person name="St-Onge C."/>
            <person name="Giorgi J."/>
            <person name="Grigoriev I.V."/>
            <person name="Roux C."/>
            <person name="Martin F.M."/>
            <person name="Corradi N."/>
        </authorList>
    </citation>
    <scope>NUCLEOTIDE SEQUENCE [LARGE SCALE GENOMIC DNA]</scope>
    <source>
        <strain evidence="6 7">C2</strain>
    </source>
</reference>
<dbReference type="VEuPathDB" id="FungiDB:RhiirFUN_018474"/>
<evidence type="ECO:0000256" key="4">
    <source>
        <dbReference type="ARBA" id="ARBA00022840"/>
    </source>
</evidence>
<dbReference type="InterPro" id="IPR011009">
    <property type="entry name" value="Kinase-like_dom_sf"/>
</dbReference>
<protein>
    <submittedName>
        <fullName evidence="6">Kinase-like protein</fullName>
    </submittedName>
</protein>
<dbReference type="GO" id="GO:0005524">
    <property type="term" value="F:ATP binding"/>
    <property type="evidence" value="ECO:0007669"/>
    <property type="project" value="UniProtKB-KW"/>
</dbReference>